<evidence type="ECO:0000313" key="6">
    <source>
        <dbReference type="EMBL" id="KAK6353703.1"/>
    </source>
</evidence>
<sequence length="120" mass="13583">MADESPRIPAVSKIGKLKVRKGTQSCWQCKRRKIKCTFAAPTDTICQHCKRRGTRCISQEFPEDVGSNPKQLGDRLSRVEDLVERFLRDNRQDTEQEPSGPPAQARRLHRAAPSDTVRGP</sequence>
<protein>
    <recommendedName>
        <fullName evidence="5">Zn(2)-C6 fungal-type domain-containing protein</fullName>
    </recommendedName>
</protein>
<organism evidence="6 7">
    <name type="scientific">Orbilia brochopaga</name>
    <dbReference type="NCBI Taxonomy" id="3140254"/>
    <lineage>
        <taxon>Eukaryota</taxon>
        <taxon>Fungi</taxon>
        <taxon>Dikarya</taxon>
        <taxon>Ascomycota</taxon>
        <taxon>Pezizomycotina</taxon>
        <taxon>Orbiliomycetes</taxon>
        <taxon>Orbiliales</taxon>
        <taxon>Orbiliaceae</taxon>
        <taxon>Orbilia</taxon>
    </lineage>
</organism>
<proteinExistence type="predicted"/>
<dbReference type="GO" id="GO:0000981">
    <property type="term" value="F:DNA-binding transcription factor activity, RNA polymerase II-specific"/>
    <property type="evidence" value="ECO:0007669"/>
    <property type="project" value="InterPro"/>
</dbReference>
<comment type="caution">
    <text evidence="6">The sequence shown here is derived from an EMBL/GenBank/DDBJ whole genome shotgun (WGS) entry which is preliminary data.</text>
</comment>
<evidence type="ECO:0000256" key="4">
    <source>
        <dbReference type="SAM" id="MobiDB-lite"/>
    </source>
</evidence>
<keyword evidence="1" id="KW-0805">Transcription regulation</keyword>
<dbReference type="SUPFAM" id="SSF57701">
    <property type="entry name" value="Zn2/Cys6 DNA-binding domain"/>
    <property type="match status" value="1"/>
</dbReference>
<dbReference type="PANTHER" id="PTHR47840">
    <property type="entry name" value="ZN(II)2CYS6 TRANSCRIPTION FACTOR (EUROFUNG)-RELATED"/>
    <property type="match status" value="1"/>
</dbReference>
<accession>A0AAV9V1T0</accession>
<dbReference type="Gene3D" id="4.10.240.10">
    <property type="entry name" value="Zn(2)-C6 fungal-type DNA-binding domain"/>
    <property type="match status" value="1"/>
</dbReference>
<dbReference type="EMBL" id="JAVHNQ010000003">
    <property type="protein sequence ID" value="KAK6353703.1"/>
    <property type="molecule type" value="Genomic_DNA"/>
</dbReference>
<dbReference type="Pfam" id="PF00172">
    <property type="entry name" value="Zn_clus"/>
    <property type="match status" value="1"/>
</dbReference>
<dbReference type="PANTHER" id="PTHR47840:SF1">
    <property type="entry name" value="ZN(II)2CYS6 TRANSCRIPTION FACTOR (EUROFUNG)"/>
    <property type="match status" value="1"/>
</dbReference>
<evidence type="ECO:0000256" key="2">
    <source>
        <dbReference type="ARBA" id="ARBA00023163"/>
    </source>
</evidence>
<keyword evidence="7" id="KW-1185">Reference proteome</keyword>
<evidence type="ECO:0000313" key="7">
    <source>
        <dbReference type="Proteomes" id="UP001375240"/>
    </source>
</evidence>
<dbReference type="AlphaFoldDB" id="A0AAV9V1T0"/>
<evidence type="ECO:0000256" key="3">
    <source>
        <dbReference type="ARBA" id="ARBA00023242"/>
    </source>
</evidence>
<feature type="domain" description="Zn(2)-C6 fungal-type" evidence="5">
    <location>
        <begin position="25"/>
        <end position="58"/>
    </location>
</feature>
<evidence type="ECO:0000259" key="5">
    <source>
        <dbReference type="PROSITE" id="PS50048"/>
    </source>
</evidence>
<dbReference type="PROSITE" id="PS00463">
    <property type="entry name" value="ZN2_CY6_FUNGAL_1"/>
    <property type="match status" value="1"/>
</dbReference>
<gene>
    <name evidence="6" type="ORF">TWF696_005664</name>
</gene>
<keyword evidence="2" id="KW-0804">Transcription</keyword>
<name>A0AAV9V1T0_9PEZI</name>
<dbReference type="PROSITE" id="PS50048">
    <property type="entry name" value="ZN2_CY6_FUNGAL_2"/>
    <property type="match status" value="1"/>
</dbReference>
<dbReference type="InterPro" id="IPR001138">
    <property type="entry name" value="Zn2Cys6_DnaBD"/>
</dbReference>
<dbReference type="GO" id="GO:0008270">
    <property type="term" value="F:zinc ion binding"/>
    <property type="evidence" value="ECO:0007669"/>
    <property type="project" value="InterPro"/>
</dbReference>
<dbReference type="SMART" id="SM00066">
    <property type="entry name" value="GAL4"/>
    <property type="match status" value="1"/>
</dbReference>
<dbReference type="CDD" id="cd00067">
    <property type="entry name" value="GAL4"/>
    <property type="match status" value="1"/>
</dbReference>
<reference evidence="6 7" key="1">
    <citation type="submission" date="2019-10" db="EMBL/GenBank/DDBJ databases">
        <authorList>
            <person name="Palmer J.M."/>
        </authorList>
    </citation>
    <scope>NUCLEOTIDE SEQUENCE [LARGE SCALE GENOMIC DNA]</scope>
    <source>
        <strain evidence="6 7">TWF696</strain>
    </source>
</reference>
<dbReference type="InterPro" id="IPR036864">
    <property type="entry name" value="Zn2-C6_fun-type_DNA-bd_sf"/>
</dbReference>
<feature type="region of interest" description="Disordered" evidence="4">
    <location>
        <begin position="88"/>
        <end position="120"/>
    </location>
</feature>
<dbReference type="Proteomes" id="UP001375240">
    <property type="component" value="Unassembled WGS sequence"/>
</dbReference>
<keyword evidence="3" id="KW-0539">Nucleus</keyword>
<evidence type="ECO:0000256" key="1">
    <source>
        <dbReference type="ARBA" id="ARBA00023015"/>
    </source>
</evidence>